<dbReference type="RefSeq" id="WP_157730214.1">
    <property type="nucleotide sequence ID" value="NZ_LT899436.1"/>
</dbReference>
<dbReference type="EMBL" id="LT899436">
    <property type="protein sequence ID" value="SNR16255.1"/>
    <property type="molecule type" value="Genomic_DNA"/>
</dbReference>
<sequence length="275" mass="32206">MRLPLLLLVLIIINCKKQEQKGFVFKISNEAIEAYQNLNRTKLSKDLWNKYGFFNIESFNPNFNYYISHKNDSLKIIERLYDTENTTWLCLVNKNNFYLDDLQVAYDNAEGFLSVTSELIEDKVIVKTWNDFSDVKETIDTIQITTDAFLNQKKEKLAIGNWKNETSNLNFKLFIENHQLKYTFTSPKRSLSGTAKITENNMIIFDDFEWSEYAGGAIDEEGIEKKETLPLPTQIGTTINFESNEFVIQNYGNAMNYYTKIEEADEKYVIFKRLQ</sequence>
<reference evidence="1 2" key="1">
    <citation type="submission" date="2017-07" db="EMBL/GenBank/DDBJ databases">
        <authorList>
            <person name="Sun Z.S."/>
            <person name="Albrecht U."/>
            <person name="Echele G."/>
            <person name="Lee C.C."/>
        </authorList>
    </citation>
    <scope>NUCLEOTIDE SEQUENCE [LARGE SCALE GENOMIC DNA]</scope>
    <source>
        <strain evidence="2">type strain: KCTC 22618</strain>
    </source>
</reference>
<organism evidence="1 2">
    <name type="scientific">Tenacibaculum jejuense</name>
    <dbReference type="NCBI Taxonomy" id="584609"/>
    <lineage>
        <taxon>Bacteria</taxon>
        <taxon>Pseudomonadati</taxon>
        <taxon>Bacteroidota</taxon>
        <taxon>Flavobacteriia</taxon>
        <taxon>Flavobacteriales</taxon>
        <taxon>Flavobacteriaceae</taxon>
        <taxon>Tenacibaculum</taxon>
    </lineage>
</organism>
<dbReference type="OrthoDB" id="2677145at2"/>
<accession>A0A238UB06</accession>
<evidence type="ECO:0000313" key="2">
    <source>
        <dbReference type="Proteomes" id="UP000215214"/>
    </source>
</evidence>
<evidence type="ECO:0000313" key="1">
    <source>
        <dbReference type="EMBL" id="SNR16255.1"/>
    </source>
</evidence>
<dbReference type="AlphaFoldDB" id="A0A238UB06"/>
<name>A0A238UB06_9FLAO</name>
<proteinExistence type="predicted"/>
<protein>
    <submittedName>
        <fullName evidence="1">Uncharacterized protein</fullName>
    </submittedName>
</protein>
<keyword evidence="2" id="KW-1185">Reference proteome</keyword>
<gene>
    <name evidence="1" type="ORF">TJEJU_2572</name>
</gene>
<dbReference type="Proteomes" id="UP000215214">
    <property type="component" value="Chromosome TJEJU"/>
</dbReference>
<dbReference type="KEGG" id="tje:TJEJU_2572"/>